<feature type="domain" description="Circularly permuted ATP-grasp type 2" evidence="1">
    <location>
        <begin position="73"/>
        <end position="448"/>
    </location>
</feature>
<evidence type="ECO:0000313" key="3">
    <source>
        <dbReference type="Proteomes" id="UP000229340"/>
    </source>
</evidence>
<organism evidence="2 3">
    <name type="scientific">Faucicola osloensis</name>
    <name type="common">Moraxella osloensis</name>
    <dbReference type="NCBI Taxonomy" id="34062"/>
    <lineage>
        <taxon>Bacteria</taxon>
        <taxon>Pseudomonadati</taxon>
        <taxon>Pseudomonadota</taxon>
        <taxon>Gammaproteobacteria</taxon>
        <taxon>Moraxellales</taxon>
        <taxon>Moraxellaceae</taxon>
        <taxon>Faucicola</taxon>
    </lineage>
</organism>
<reference evidence="3" key="1">
    <citation type="submission" date="2017-11" db="EMBL/GenBank/DDBJ databases">
        <title>Complete genome sequence of Moraxella osloensis NP7 isolated from human skin.</title>
        <authorList>
            <person name="Lee K."/>
            <person name="Lim J.Y."/>
            <person name="Hwang I."/>
        </authorList>
    </citation>
    <scope>NUCLEOTIDE SEQUENCE [LARGE SCALE GENOMIC DNA]</scope>
    <source>
        <strain evidence="3">NP7</strain>
    </source>
</reference>
<dbReference type="Gene3D" id="3.30.1490.270">
    <property type="match status" value="1"/>
</dbReference>
<dbReference type="Pfam" id="PF14403">
    <property type="entry name" value="CP_ATPgrasp_2"/>
    <property type="match status" value="1"/>
</dbReference>
<evidence type="ECO:0000313" key="2">
    <source>
        <dbReference type="EMBL" id="ATR78001.1"/>
    </source>
</evidence>
<dbReference type="Gene3D" id="3.40.50.11290">
    <property type="match status" value="1"/>
</dbReference>
<dbReference type="AlphaFoldDB" id="A0A2D2LSK8"/>
<dbReference type="PANTHER" id="PTHR34595:SF7">
    <property type="entry name" value="SLL1039 PROTEIN"/>
    <property type="match status" value="1"/>
</dbReference>
<sequence length="716" mass="79898">MPIAKAFDELQLADGQYRPSAQQVGAWLQEMNSDTLISLNNQASDIFYRRGVTFTVYSDASNIERMIPFDIIPRIIDIQEWQVMEQGCQQRIRALNQFIHDIYHEQTIVKEGIVPGEFVFKNSGYEPWMLGINLDKPVYAHISGIDLIRDQHGQYCVLEDNLRTPSGVSYMLESRNVSQTLLSKLYQSQSVLPVADYPKRLKACLSSTTNKYDPQIVVLTPGRFNSAYYEHAFLAREMNVPLVHGYDLIVENNHVYIQGVRGKVQVDVIYRRIDDPFLDPLAFLPDSILGVSGLMSAYRAGNVVITNAPGTGIADDKSLYPFVPKMIEYYLGEKPILPNVQTYQCGDADELAYVLDHMPELVIKETQGSGGYGMLIGPTSSKEQIAAYRKRLLDNPAGFIAQPTISLSTNPTAVASGIAPRHIDLRPFVLSHGDGTVDIVPGGLTRVAMTEGSLVVNSSQGGGVKDTWVVDTVNGKLSGKQGAAHLGAIQTNHERKSQSSTLLAYENINHNRLILLLSTASYLVWLGRYSERLRYYEQIITRLSNDQCSQTDVDAIVHNLGLPISADADALYDYLANKKVPETIGFIEQNVQDVKGVIGKDTAELYNLIKRLANTGAYRAASLQLYACNASMQQENPIVVTFWQLGQCFESLDCHILMKKDCRECVQKLKEVVNTLPENTRWRELDRLVNQLLKSNQPKDFQSLSGAFSNILQQGV</sequence>
<gene>
    <name evidence="2" type="ORF">NP7_01135</name>
</gene>
<proteinExistence type="predicted"/>
<dbReference type="STRING" id="34062.AXE82_08060"/>
<dbReference type="Proteomes" id="UP000229340">
    <property type="component" value="Chromosome"/>
</dbReference>
<name>A0A2D2LSK8_FAUOS</name>
<accession>A0A2D2LSK8</accession>
<dbReference type="EMBL" id="CP024443">
    <property type="protein sequence ID" value="ATR78001.1"/>
    <property type="molecule type" value="Genomic_DNA"/>
</dbReference>
<protein>
    <submittedName>
        <fullName evidence="2">Circularly permuted type 2 ATP-grasp protein</fullName>
    </submittedName>
</protein>
<dbReference type="InterPro" id="IPR051680">
    <property type="entry name" value="ATP-dep_Glu-Cys_Ligase-2"/>
</dbReference>
<dbReference type="SUPFAM" id="SSF56059">
    <property type="entry name" value="Glutathione synthetase ATP-binding domain-like"/>
    <property type="match status" value="1"/>
</dbReference>
<evidence type="ECO:0000259" key="1">
    <source>
        <dbReference type="Pfam" id="PF14403"/>
    </source>
</evidence>
<dbReference type="InterPro" id="IPR025841">
    <property type="entry name" value="CP_ATPgrasp_2"/>
</dbReference>
<dbReference type="PANTHER" id="PTHR34595">
    <property type="entry name" value="BLR5612 PROTEIN"/>
    <property type="match status" value="1"/>
</dbReference>